<keyword evidence="1" id="KW-0472">Membrane</keyword>
<keyword evidence="1" id="KW-0812">Transmembrane</keyword>
<proteinExistence type="predicted"/>
<accession>A0A644Y493</accession>
<protein>
    <submittedName>
        <fullName evidence="2">Uncharacterized protein</fullName>
    </submittedName>
</protein>
<sequence>MKKHIQQDERILAQKRKIGSDAFNIVWIGLLISVLVQQYLFDAPFIQYAVEIILFIAASIYIVARNLLGGNDLFASKKGSHMLVIINSLVCGITVTIINTILNYVKYSHATPLPIDLNTVLVAGITFVCATITAFVPLELLYLANKKKQEKIETLLNADDE</sequence>
<feature type="transmembrane region" description="Helical" evidence="1">
    <location>
        <begin position="45"/>
        <end position="64"/>
    </location>
</feature>
<feature type="transmembrane region" description="Helical" evidence="1">
    <location>
        <begin position="117"/>
        <end position="143"/>
    </location>
</feature>
<comment type="caution">
    <text evidence="2">The sequence shown here is derived from an EMBL/GenBank/DDBJ whole genome shotgun (WGS) entry which is preliminary data.</text>
</comment>
<organism evidence="2">
    <name type="scientific">bioreactor metagenome</name>
    <dbReference type="NCBI Taxonomy" id="1076179"/>
    <lineage>
        <taxon>unclassified sequences</taxon>
        <taxon>metagenomes</taxon>
        <taxon>ecological metagenomes</taxon>
    </lineage>
</organism>
<feature type="transmembrane region" description="Helical" evidence="1">
    <location>
        <begin position="21"/>
        <end position="39"/>
    </location>
</feature>
<dbReference type="Pfam" id="PF20563">
    <property type="entry name" value="DUF6773"/>
    <property type="match status" value="1"/>
</dbReference>
<evidence type="ECO:0000256" key="1">
    <source>
        <dbReference type="SAM" id="Phobius"/>
    </source>
</evidence>
<dbReference type="InterPro" id="IPR046664">
    <property type="entry name" value="DUF6773"/>
</dbReference>
<name>A0A644Y493_9ZZZZ</name>
<keyword evidence="1" id="KW-1133">Transmembrane helix</keyword>
<gene>
    <name evidence="2" type="ORF">SDC9_69459</name>
</gene>
<feature type="transmembrane region" description="Helical" evidence="1">
    <location>
        <begin position="84"/>
        <end position="105"/>
    </location>
</feature>
<evidence type="ECO:0000313" key="2">
    <source>
        <dbReference type="EMBL" id="MPM22997.1"/>
    </source>
</evidence>
<reference evidence="2" key="1">
    <citation type="submission" date="2019-08" db="EMBL/GenBank/DDBJ databases">
        <authorList>
            <person name="Kucharzyk K."/>
            <person name="Murdoch R.W."/>
            <person name="Higgins S."/>
            <person name="Loffler F."/>
        </authorList>
    </citation>
    <scope>NUCLEOTIDE SEQUENCE</scope>
</reference>
<dbReference type="EMBL" id="VSSQ01003933">
    <property type="protein sequence ID" value="MPM22997.1"/>
    <property type="molecule type" value="Genomic_DNA"/>
</dbReference>
<dbReference type="AlphaFoldDB" id="A0A644Y493"/>